<dbReference type="PANTHER" id="PTHR42747:SF4">
    <property type="entry name" value="BLR1330 PROTEIN"/>
    <property type="match status" value="1"/>
</dbReference>
<keyword evidence="3" id="KW-0288">FMN</keyword>
<dbReference type="Proteomes" id="UP000585681">
    <property type="component" value="Unassembled WGS sequence"/>
</dbReference>
<evidence type="ECO:0000256" key="4">
    <source>
        <dbReference type="ARBA" id="ARBA00023002"/>
    </source>
</evidence>
<sequence length="322" mass="33669">MTAKEKIAALKARLRLPVVAAPMFLVSGPEMVIGAAKAGVMGAFPGPNGRTIDDLRQWFGAIHAELGPKNLPFAFNMITHSSYGRFDQELALVAEFRPEIVITALGGPHRITQVVHGYGGLVFADVNSPTYARKAIDKGADGLVLVCSGAGGHTGQYALAPFLDEVRQFFDGPIAVGGGISTGAGVLAVETLSADLAYVGTRFLGARESLISEGYRQMIIDSGIEDLIASKAITGALGNWMRASVKAAGLDLDDMKAEAKIDFSGDMHSGAKAWKTVWSAGQGVGQIHGIEPIAEIVARMAAQYDAAGAGMAARFARKGEPA</sequence>
<organism evidence="7 8">
    <name type="scientific">Actibacterium naphthalenivorans</name>
    <dbReference type="NCBI Taxonomy" id="1614693"/>
    <lineage>
        <taxon>Bacteria</taxon>
        <taxon>Pseudomonadati</taxon>
        <taxon>Pseudomonadota</taxon>
        <taxon>Alphaproteobacteria</taxon>
        <taxon>Rhodobacterales</taxon>
        <taxon>Roseobacteraceae</taxon>
        <taxon>Actibacterium</taxon>
    </lineage>
</organism>
<dbReference type="Pfam" id="PF03060">
    <property type="entry name" value="NMO"/>
    <property type="match status" value="1"/>
</dbReference>
<dbReference type="PANTHER" id="PTHR42747">
    <property type="entry name" value="NITRONATE MONOOXYGENASE-RELATED"/>
    <property type="match status" value="1"/>
</dbReference>
<keyword evidence="6" id="KW-0732">Signal</keyword>
<feature type="chain" id="PRO_5033004116" evidence="6">
    <location>
        <begin position="21"/>
        <end position="322"/>
    </location>
</feature>
<evidence type="ECO:0000313" key="7">
    <source>
        <dbReference type="EMBL" id="MBB4022881.1"/>
    </source>
</evidence>
<dbReference type="EC" id="1.13.12.16" evidence="7"/>
<keyword evidence="2" id="KW-0285">Flavoprotein</keyword>
<evidence type="ECO:0000313" key="8">
    <source>
        <dbReference type="Proteomes" id="UP000585681"/>
    </source>
</evidence>
<accession>A0A840CA59</accession>
<keyword evidence="4 7" id="KW-0560">Oxidoreductase</keyword>
<evidence type="ECO:0000256" key="3">
    <source>
        <dbReference type="ARBA" id="ARBA00022643"/>
    </source>
</evidence>
<evidence type="ECO:0000256" key="2">
    <source>
        <dbReference type="ARBA" id="ARBA00022630"/>
    </source>
</evidence>
<dbReference type="Gene3D" id="3.20.20.70">
    <property type="entry name" value="Aldolase class I"/>
    <property type="match status" value="1"/>
</dbReference>
<comment type="similarity">
    <text evidence="1">Belongs to the nitronate monooxygenase family. NMO class I subfamily.</text>
</comment>
<dbReference type="InterPro" id="IPR004136">
    <property type="entry name" value="NMO"/>
</dbReference>
<evidence type="ECO:0000256" key="6">
    <source>
        <dbReference type="SAM" id="SignalP"/>
    </source>
</evidence>
<evidence type="ECO:0000256" key="1">
    <source>
        <dbReference type="ARBA" id="ARBA00009881"/>
    </source>
</evidence>
<dbReference type="EMBL" id="JACIEQ010000003">
    <property type="protein sequence ID" value="MBB4022881.1"/>
    <property type="molecule type" value="Genomic_DNA"/>
</dbReference>
<reference evidence="7" key="1">
    <citation type="submission" date="2020-08" db="EMBL/GenBank/DDBJ databases">
        <title>Genomic Encyclopedia of Type Strains, Phase IV (KMG-IV): sequencing the most valuable type-strain genomes for metagenomic binning, comparative biology and taxonomic classification.</title>
        <authorList>
            <person name="Goeker M."/>
        </authorList>
    </citation>
    <scope>NUCLEOTIDE SEQUENCE [LARGE SCALE GENOMIC DNA]</scope>
    <source>
        <strain evidence="7">DSM 105040</strain>
    </source>
</reference>
<keyword evidence="8" id="KW-1185">Reference proteome</keyword>
<proteinExistence type="inferred from homology"/>
<dbReference type="GO" id="GO:0018580">
    <property type="term" value="F:nitronate monooxygenase activity"/>
    <property type="evidence" value="ECO:0007669"/>
    <property type="project" value="UniProtKB-EC"/>
</dbReference>
<evidence type="ECO:0000256" key="5">
    <source>
        <dbReference type="ARBA" id="ARBA00023033"/>
    </source>
</evidence>
<dbReference type="RefSeq" id="WP_054540007.1">
    <property type="nucleotide sequence ID" value="NZ_JACIEQ010000003.1"/>
</dbReference>
<feature type="signal peptide" evidence="6">
    <location>
        <begin position="1"/>
        <end position="20"/>
    </location>
</feature>
<gene>
    <name evidence="7" type="ORF">GGR17_002700</name>
</gene>
<dbReference type="SUPFAM" id="SSF51412">
    <property type="entry name" value="Inosine monophosphate dehydrogenase (IMPDH)"/>
    <property type="match status" value="1"/>
</dbReference>
<protein>
    <submittedName>
        <fullName evidence="7">Nitronate monooxygenase</fullName>
        <ecNumber evidence="7">1.13.12.16</ecNumber>
    </submittedName>
</protein>
<dbReference type="AlphaFoldDB" id="A0A840CA59"/>
<dbReference type="InterPro" id="IPR013785">
    <property type="entry name" value="Aldolase_TIM"/>
</dbReference>
<name>A0A840CA59_9RHOB</name>
<dbReference type="CDD" id="cd04730">
    <property type="entry name" value="NPD_like"/>
    <property type="match status" value="1"/>
</dbReference>
<comment type="caution">
    <text evidence="7">The sequence shown here is derived from an EMBL/GenBank/DDBJ whole genome shotgun (WGS) entry which is preliminary data.</text>
</comment>
<keyword evidence="5 7" id="KW-0503">Monooxygenase</keyword>